<evidence type="ECO:0000259" key="1">
    <source>
        <dbReference type="SMART" id="SM01321"/>
    </source>
</evidence>
<feature type="domain" description="Transposase IS200-like" evidence="1">
    <location>
        <begin position="9"/>
        <end position="123"/>
    </location>
</feature>
<dbReference type="Proteomes" id="UP001282284">
    <property type="component" value="Unassembled WGS sequence"/>
</dbReference>
<dbReference type="SMART" id="SM01321">
    <property type="entry name" value="Y1_Tnp"/>
    <property type="match status" value="1"/>
</dbReference>
<dbReference type="Gene3D" id="3.30.70.1290">
    <property type="entry name" value="Transposase IS200-like"/>
    <property type="match status" value="1"/>
</dbReference>
<dbReference type="InterPro" id="IPR002686">
    <property type="entry name" value="Transposase_17"/>
</dbReference>
<reference evidence="2 3" key="1">
    <citation type="submission" date="2023-06" db="EMBL/GenBank/DDBJ databases">
        <title>Sporosarcina sp. nov., isolated from Korean traditional fermented seafood 'Jeotgal'.</title>
        <authorList>
            <person name="Yang A.I."/>
            <person name="Shin N.-R."/>
        </authorList>
    </citation>
    <scope>NUCLEOTIDE SEQUENCE [LARGE SCALE GENOMIC DNA]</scope>
    <source>
        <strain evidence="2 3">KCTC13119</strain>
    </source>
</reference>
<dbReference type="PANTHER" id="PTHR34322:SF2">
    <property type="entry name" value="TRANSPOSASE IS200-LIKE DOMAIN-CONTAINING PROTEIN"/>
    <property type="match status" value="1"/>
</dbReference>
<comment type="caution">
    <text evidence="2">The sequence shown here is derived from an EMBL/GenBank/DDBJ whole genome shotgun (WGS) entry which is preliminary data.</text>
</comment>
<name>A0ABU4G672_9BACL</name>
<accession>A0ABU4G672</accession>
<dbReference type="SUPFAM" id="SSF143422">
    <property type="entry name" value="Transposase IS200-like"/>
    <property type="match status" value="1"/>
</dbReference>
<dbReference type="InterPro" id="IPR036515">
    <property type="entry name" value="Transposase_17_sf"/>
</dbReference>
<organism evidence="2 3">
    <name type="scientific">Sporosarcina saromensis</name>
    <dbReference type="NCBI Taxonomy" id="359365"/>
    <lineage>
        <taxon>Bacteria</taxon>
        <taxon>Bacillati</taxon>
        <taxon>Bacillota</taxon>
        <taxon>Bacilli</taxon>
        <taxon>Bacillales</taxon>
        <taxon>Caryophanaceae</taxon>
        <taxon>Sporosarcina</taxon>
    </lineage>
</organism>
<evidence type="ECO:0000313" key="3">
    <source>
        <dbReference type="Proteomes" id="UP001282284"/>
    </source>
</evidence>
<proteinExistence type="predicted"/>
<sequence length="202" mass="24239">MARQRRVWSPHLYYHVVMRGNNRQEIFHHPSDYRMLLQSLHYTYERHPFSLAAYCIMNNHYHLLIRSPVVHLGKVMGRLNKKYGDYYRGKYDYTGFLYEGRYYAEKITNARSLLRISRYIHRNPIDTKFPLVDQMENYPYSSFTQYATATSSDFPFFDNEIIRLALPYMHLTKMEDYLGFCREVLEDEMDLGTSIGIARDNL</sequence>
<dbReference type="PANTHER" id="PTHR34322">
    <property type="entry name" value="TRANSPOSASE, Y1_TNP DOMAIN-CONTAINING"/>
    <property type="match status" value="1"/>
</dbReference>
<keyword evidence="3" id="KW-1185">Reference proteome</keyword>
<dbReference type="Pfam" id="PF01797">
    <property type="entry name" value="Y1_Tnp"/>
    <property type="match status" value="1"/>
</dbReference>
<evidence type="ECO:0000313" key="2">
    <source>
        <dbReference type="EMBL" id="MDW0112441.1"/>
    </source>
</evidence>
<protein>
    <submittedName>
        <fullName evidence="2">Transposase</fullName>
    </submittedName>
</protein>
<gene>
    <name evidence="2" type="ORF">QT711_04535</name>
</gene>
<dbReference type="RefSeq" id="WP_317942340.1">
    <property type="nucleotide sequence ID" value="NZ_JAUBDI010000003.1"/>
</dbReference>
<dbReference type="EMBL" id="JAUBDI010000003">
    <property type="protein sequence ID" value="MDW0112441.1"/>
    <property type="molecule type" value="Genomic_DNA"/>
</dbReference>